<dbReference type="RefSeq" id="WP_226585888.1">
    <property type="nucleotide sequence ID" value="NZ_BLAY01000082.1"/>
</dbReference>
<dbReference type="Proteomes" id="UP001050975">
    <property type="component" value="Unassembled WGS sequence"/>
</dbReference>
<feature type="transmembrane region" description="Helical" evidence="1">
    <location>
        <begin position="31"/>
        <end position="51"/>
    </location>
</feature>
<keyword evidence="1" id="KW-1133">Transmembrane helix</keyword>
<evidence type="ECO:0000313" key="2">
    <source>
        <dbReference type="EMBL" id="GET40106.1"/>
    </source>
</evidence>
<feature type="transmembrane region" description="Helical" evidence="1">
    <location>
        <begin position="98"/>
        <end position="118"/>
    </location>
</feature>
<evidence type="ECO:0000256" key="1">
    <source>
        <dbReference type="SAM" id="Phobius"/>
    </source>
</evidence>
<comment type="caution">
    <text evidence="2">The sequence shown here is derived from an EMBL/GenBank/DDBJ whole genome shotgun (WGS) entry which is preliminary data.</text>
</comment>
<reference evidence="2" key="1">
    <citation type="submission" date="2019-10" db="EMBL/GenBank/DDBJ databases">
        <title>Draft genome sequece of Microseira wollei NIES-4236.</title>
        <authorList>
            <person name="Yamaguchi H."/>
            <person name="Suzuki S."/>
            <person name="Kawachi M."/>
        </authorList>
    </citation>
    <scope>NUCLEOTIDE SEQUENCE</scope>
    <source>
        <strain evidence="2">NIES-4236</strain>
    </source>
</reference>
<name>A0AAV3XH94_9CYAN</name>
<accession>A0AAV3XH94</accession>
<keyword evidence="3" id="KW-1185">Reference proteome</keyword>
<proteinExistence type="predicted"/>
<dbReference type="EMBL" id="BLAY01000082">
    <property type="protein sequence ID" value="GET40106.1"/>
    <property type="molecule type" value="Genomic_DNA"/>
</dbReference>
<protein>
    <recommendedName>
        <fullName evidence="4">DUF4079 domain-containing protein</fullName>
    </recommendedName>
</protein>
<sequence>MNEKFSMEMQSQPDSISAGFPKQLDIAKVSVYALSFLSAGMFLFLPFVNLLHPSPWQRWMGTIHGFASLLATVVAVYAGHLAFPLLRGVNKILPQMRTLTFWSTFIAFLGIATGNLAYMRYRAGMNFGGARAWLRENSPLVQYVLMEYHEFTVLFTLPLGVACTWILWHYGDSILEKENRPVLTATCVALMAMMFFAMGGLVTGIGVAKVHAL</sequence>
<organism evidence="2 3">
    <name type="scientific">Microseira wollei NIES-4236</name>
    <dbReference type="NCBI Taxonomy" id="2530354"/>
    <lineage>
        <taxon>Bacteria</taxon>
        <taxon>Bacillati</taxon>
        <taxon>Cyanobacteriota</taxon>
        <taxon>Cyanophyceae</taxon>
        <taxon>Oscillatoriophycideae</taxon>
        <taxon>Aerosakkonematales</taxon>
        <taxon>Aerosakkonemataceae</taxon>
        <taxon>Microseira</taxon>
    </lineage>
</organism>
<dbReference type="AlphaFoldDB" id="A0AAV3XH94"/>
<keyword evidence="1" id="KW-0812">Transmembrane</keyword>
<gene>
    <name evidence="2" type="ORF">MiSe_49140</name>
</gene>
<evidence type="ECO:0000313" key="3">
    <source>
        <dbReference type="Proteomes" id="UP001050975"/>
    </source>
</evidence>
<feature type="transmembrane region" description="Helical" evidence="1">
    <location>
        <begin position="182"/>
        <end position="208"/>
    </location>
</feature>
<keyword evidence="1" id="KW-0472">Membrane</keyword>
<feature type="transmembrane region" description="Helical" evidence="1">
    <location>
        <begin position="151"/>
        <end position="170"/>
    </location>
</feature>
<feature type="transmembrane region" description="Helical" evidence="1">
    <location>
        <begin position="63"/>
        <end position="86"/>
    </location>
</feature>
<evidence type="ECO:0008006" key="4">
    <source>
        <dbReference type="Google" id="ProtNLM"/>
    </source>
</evidence>